<keyword evidence="3" id="KW-1185">Reference proteome</keyword>
<evidence type="ECO:0000313" key="2">
    <source>
        <dbReference type="EMBL" id="KEF56867.1"/>
    </source>
</evidence>
<dbReference type="RefSeq" id="XP_013259457.1">
    <property type="nucleotide sequence ID" value="XM_013404003.1"/>
</dbReference>
<reference evidence="2 3" key="1">
    <citation type="submission" date="2013-03" db="EMBL/GenBank/DDBJ databases">
        <title>The Genome Sequence of Exophiala aquamarina CBS 119918.</title>
        <authorList>
            <consortium name="The Broad Institute Genomics Platform"/>
            <person name="Cuomo C."/>
            <person name="de Hoog S."/>
            <person name="Gorbushina A."/>
            <person name="Walker B."/>
            <person name="Young S.K."/>
            <person name="Zeng Q."/>
            <person name="Gargeya S."/>
            <person name="Fitzgerald M."/>
            <person name="Haas B."/>
            <person name="Abouelleil A."/>
            <person name="Allen A.W."/>
            <person name="Alvarado L."/>
            <person name="Arachchi H.M."/>
            <person name="Berlin A.M."/>
            <person name="Chapman S.B."/>
            <person name="Gainer-Dewar J."/>
            <person name="Goldberg J."/>
            <person name="Griggs A."/>
            <person name="Gujja S."/>
            <person name="Hansen M."/>
            <person name="Howarth C."/>
            <person name="Imamovic A."/>
            <person name="Ireland A."/>
            <person name="Larimer J."/>
            <person name="McCowan C."/>
            <person name="Murphy C."/>
            <person name="Pearson M."/>
            <person name="Poon T.W."/>
            <person name="Priest M."/>
            <person name="Roberts A."/>
            <person name="Saif S."/>
            <person name="Shea T."/>
            <person name="Sisk P."/>
            <person name="Sykes S."/>
            <person name="Wortman J."/>
            <person name="Nusbaum C."/>
            <person name="Birren B."/>
        </authorList>
    </citation>
    <scope>NUCLEOTIDE SEQUENCE [LARGE SCALE GENOMIC DNA]</scope>
    <source>
        <strain evidence="2 3">CBS 119918</strain>
    </source>
</reference>
<dbReference type="GeneID" id="25281971"/>
<proteinExistence type="predicted"/>
<accession>A0A072PAT7</accession>
<evidence type="ECO:0000313" key="3">
    <source>
        <dbReference type="Proteomes" id="UP000027920"/>
    </source>
</evidence>
<gene>
    <name evidence="2" type="ORF">A1O9_07057</name>
</gene>
<dbReference type="STRING" id="1182545.A0A072PAT7"/>
<organism evidence="2 3">
    <name type="scientific">Exophiala aquamarina CBS 119918</name>
    <dbReference type="NCBI Taxonomy" id="1182545"/>
    <lineage>
        <taxon>Eukaryota</taxon>
        <taxon>Fungi</taxon>
        <taxon>Dikarya</taxon>
        <taxon>Ascomycota</taxon>
        <taxon>Pezizomycotina</taxon>
        <taxon>Eurotiomycetes</taxon>
        <taxon>Chaetothyriomycetidae</taxon>
        <taxon>Chaetothyriales</taxon>
        <taxon>Herpotrichiellaceae</taxon>
        <taxon>Exophiala</taxon>
    </lineage>
</organism>
<protein>
    <submittedName>
        <fullName evidence="2">Uncharacterized protein</fullName>
    </submittedName>
</protein>
<evidence type="ECO:0000256" key="1">
    <source>
        <dbReference type="SAM" id="MobiDB-lite"/>
    </source>
</evidence>
<dbReference type="EMBL" id="AMGV01000005">
    <property type="protein sequence ID" value="KEF56867.1"/>
    <property type="molecule type" value="Genomic_DNA"/>
</dbReference>
<sequence length="110" mass="11912">MLVLSKHLAAFGAGQPSKPLLANTPRSSEHVQGQEVCITSASDISRLQERPRNDRGNDQFPVILMRPVSLAAFALFDGLSRLPQSQEEPCRVCASTSLPPRAMSVPGRLC</sequence>
<dbReference type="HOGENOM" id="CLU_2171058_0_0_1"/>
<dbReference type="VEuPathDB" id="FungiDB:A1O9_07057"/>
<dbReference type="AlphaFoldDB" id="A0A072PAT7"/>
<name>A0A072PAT7_9EURO</name>
<dbReference type="Proteomes" id="UP000027920">
    <property type="component" value="Unassembled WGS sequence"/>
</dbReference>
<comment type="caution">
    <text evidence="2">The sequence shown here is derived from an EMBL/GenBank/DDBJ whole genome shotgun (WGS) entry which is preliminary data.</text>
</comment>
<feature type="region of interest" description="Disordered" evidence="1">
    <location>
        <begin position="15"/>
        <end position="34"/>
    </location>
</feature>